<comment type="caution">
    <text evidence="2">The sequence shown here is derived from an EMBL/GenBank/DDBJ whole genome shotgun (WGS) entry which is preliminary data.</text>
</comment>
<feature type="compositionally biased region" description="Polar residues" evidence="1">
    <location>
        <begin position="53"/>
        <end position="63"/>
    </location>
</feature>
<protein>
    <submittedName>
        <fullName evidence="2">Uncharacterized protein</fullName>
    </submittedName>
</protein>
<feature type="region of interest" description="Disordered" evidence="1">
    <location>
        <begin position="1"/>
        <end position="33"/>
    </location>
</feature>
<gene>
    <name evidence="2" type="ORF">FGD71_006560</name>
</gene>
<dbReference type="EMBL" id="VCHX02000070">
    <property type="protein sequence ID" value="TPQ22952.1"/>
    <property type="molecule type" value="Genomic_DNA"/>
</dbReference>
<name>A0A505DP59_9ACTN</name>
<keyword evidence="3" id="KW-1185">Reference proteome</keyword>
<evidence type="ECO:0000256" key="1">
    <source>
        <dbReference type="SAM" id="MobiDB-lite"/>
    </source>
</evidence>
<feature type="compositionally biased region" description="Low complexity" evidence="1">
    <location>
        <begin position="1"/>
        <end position="13"/>
    </location>
</feature>
<accession>A0A505DP59</accession>
<feature type="region of interest" description="Disordered" evidence="1">
    <location>
        <begin position="49"/>
        <end position="71"/>
    </location>
</feature>
<reference evidence="2 3" key="1">
    <citation type="submission" date="2019-06" db="EMBL/GenBank/DDBJ databases">
        <title>Streptomyces sporangiiformans sp. nov., a novel actinomycete isolated from soil in Mount Song.</title>
        <authorList>
            <person name="Han L."/>
        </authorList>
    </citation>
    <scope>NUCLEOTIDE SEQUENCE [LARGE SCALE GENOMIC DNA]</scope>
    <source>
        <strain evidence="2 3">NEAU-SSA 1</strain>
    </source>
</reference>
<organism evidence="2 3">
    <name type="scientific">Streptomyces sporangiiformans</name>
    <dbReference type="NCBI Taxonomy" id="2315329"/>
    <lineage>
        <taxon>Bacteria</taxon>
        <taxon>Bacillati</taxon>
        <taxon>Actinomycetota</taxon>
        <taxon>Actinomycetes</taxon>
        <taxon>Kitasatosporales</taxon>
        <taxon>Streptomycetaceae</taxon>
        <taxon>Streptomyces</taxon>
    </lineage>
</organism>
<evidence type="ECO:0000313" key="3">
    <source>
        <dbReference type="Proteomes" id="UP000317378"/>
    </source>
</evidence>
<evidence type="ECO:0000313" key="2">
    <source>
        <dbReference type="EMBL" id="TPQ22952.1"/>
    </source>
</evidence>
<sequence>MPAQRGPGLAGPRARARAEIQPATVERQSAPTPMARRYSAFHLRKHPVHEPTSAFSSQPSNALPQLAYSWD</sequence>
<dbReference type="Proteomes" id="UP000317378">
    <property type="component" value="Unassembled WGS sequence"/>
</dbReference>
<dbReference type="RefSeq" id="WP_140935836.1">
    <property type="nucleotide sequence ID" value="NZ_QXMJ01000070.1"/>
</dbReference>
<proteinExistence type="predicted"/>
<dbReference type="AlphaFoldDB" id="A0A505DP59"/>